<dbReference type="EMBL" id="JAAWVQ010079604">
    <property type="protein sequence ID" value="MBN3278395.1"/>
    <property type="molecule type" value="Genomic_DNA"/>
</dbReference>
<evidence type="ECO:0000259" key="6">
    <source>
        <dbReference type="PROSITE" id="PS50076"/>
    </source>
</evidence>
<name>A0ABS2XVY5_POLSP</name>
<reference evidence="7" key="1">
    <citation type="journal article" date="2021" name="Cell">
        <title>Tracing the genetic footprints of vertebrate landing in non-teleost ray-finned fishes.</title>
        <authorList>
            <person name="Bi X."/>
            <person name="Wang K."/>
            <person name="Yang L."/>
            <person name="Pan H."/>
            <person name="Jiang H."/>
            <person name="Wei Q."/>
            <person name="Fang M."/>
            <person name="Yu H."/>
            <person name="Zhu C."/>
            <person name="Cai Y."/>
            <person name="He Y."/>
            <person name="Gan X."/>
            <person name="Zeng H."/>
            <person name="Yu D."/>
            <person name="Zhu Y."/>
            <person name="Jiang H."/>
            <person name="Qiu Q."/>
            <person name="Yang H."/>
            <person name="Zhang Y.E."/>
            <person name="Wang W."/>
            <person name="Zhu M."/>
            <person name="He S."/>
            <person name="Zhang G."/>
        </authorList>
    </citation>
    <scope>NUCLEOTIDE SEQUENCE</scope>
    <source>
        <strain evidence="7">Pddl_001</strain>
    </source>
</reference>
<dbReference type="PANTHER" id="PTHR44027">
    <property type="entry name" value="DNAJ HOMOLOG SUBFAMILY C MEMBER 5 HOMOLOG"/>
    <property type="match status" value="1"/>
</dbReference>
<protein>
    <submittedName>
        <fullName evidence="7">DNJ5B protein</fullName>
    </submittedName>
</protein>
<dbReference type="SMART" id="SM00271">
    <property type="entry name" value="DnaJ"/>
    <property type="match status" value="1"/>
</dbReference>
<dbReference type="Gene3D" id="1.10.287.110">
    <property type="entry name" value="DnaJ domain"/>
    <property type="match status" value="1"/>
</dbReference>
<dbReference type="PROSITE" id="PS50076">
    <property type="entry name" value="DNAJ_2"/>
    <property type="match status" value="1"/>
</dbReference>
<sequence>PNRPQQNMSTSSETLYRTLGLQKGASANEIKQAYRKLALKYHPDKNPDNPEAADKFKDINNANAILTDETKRKIYDEYGSMGLYVSDQFGEETGKCYYLISKWYFKGLLFCCGLVTCCYCCCCFCFCCGKCRSSGNDERYQYVDPEDLEAQIKAEQEGGK</sequence>
<evidence type="ECO:0000256" key="5">
    <source>
        <dbReference type="ARBA" id="ARBA00023288"/>
    </source>
</evidence>
<evidence type="ECO:0000256" key="3">
    <source>
        <dbReference type="ARBA" id="ARBA00023139"/>
    </source>
</evidence>
<keyword evidence="4" id="KW-0143">Chaperone</keyword>
<dbReference type="InterPro" id="IPR036869">
    <property type="entry name" value="J_dom_sf"/>
</dbReference>
<evidence type="ECO:0000256" key="4">
    <source>
        <dbReference type="ARBA" id="ARBA00023186"/>
    </source>
</evidence>
<dbReference type="SUPFAM" id="SSF46565">
    <property type="entry name" value="Chaperone J-domain"/>
    <property type="match status" value="1"/>
</dbReference>
<keyword evidence="3" id="KW-0564">Palmitate</keyword>
<feature type="non-terminal residue" evidence="7">
    <location>
        <position position="160"/>
    </location>
</feature>
<evidence type="ECO:0000256" key="1">
    <source>
        <dbReference type="ARBA" id="ARBA00004635"/>
    </source>
</evidence>
<organism evidence="7 8">
    <name type="scientific">Polyodon spathula</name>
    <name type="common">North American paddlefish</name>
    <name type="synonym">Squalus spathula</name>
    <dbReference type="NCBI Taxonomy" id="7913"/>
    <lineage>
        <taxon>Eukaryota</taxon>
        <taxon>Metazoa</taxon>
        <taxon>Chordata</taxon>
        <taxon>Craniata</taxon>
        <taxon>Vertebrata</taxon>
        <taxon>Euteleostomi</taxon>
        <taxon>Actinopterygii</taxon>
        <taxon>Chondrostei</taxon>
        <taxon>Acipenseriformes</taxon>
        <taxon>Polyodontidae</taxon>
        <taxon>Polyodon</taxon>
    </lineage>
</organism>
<keyword evidence="8" id="KW-1185">Reference proteome</keyword>
<feature type="domain" description="J" evidence="6">
    <location>
        <begin position="14"/>
        <end position="79"/>
    </location>
</feature>
<dbReference type="InterPro" id="IPR051434">
    <property type="entry name" value="DnaJ_C_subfamily_member5"/>
</dbReference>
<dbReference type="InterPro" id="IPR018253">
    <property type="entry name" value="DnaJ_domain_CS"/>
</dbReference>
<dbReference type="CDD" id="cd06257">
    <property type="entry name" value="DnaJ"/>
    <property type="match status" value="1"/>
</dbReference>
<accession>A0ABS2XVY5</accession>
<keyword evidence="5" id="KW-0449">Lipoprotein</keyword>
<dbReference type="InterPro" id="IPR001623">
    <property type="entry name" value="DnaJ_domain"/>
</dbReference>
<proteinExistence type="predicted"/>
<dbReference type="Proteomes" id="UP001166093">
    <property type="component" value="Unassembled WGS sequence"/>
</dbReference>
<dbReference type="PRINTS" id="PR00625">
    <property type="entry name" value="JDOMAIN"/>
</dbReference>
<evidence type="ECO:0000256" key="2">
    <source>
        <dbReference type="ARBA" id="ARBA00023136"/>
    </source>
</evidence>
<dbReference type="PROSITE" id="PS00636">
    <property type="entry name" value="DNAJ_1"/>
    <property type="match status" value="1"/>
</dbReference>
<gene>
    <name evidence="7" type="primary">Dnajc5b_1</name>
    <name evidence="7" type="ORF">GTO93_0001272</name>
</gene>
<dbReference type="PANTHER" id="PTHR44027:SF2">
    <property type="entry name" value="DNAJ HOMOLOG SUBFAMILY C MEMBER 5G"/>
    <property type="match status" value="1"/>
</dbReference>
<comment type="caution">
    <text evidence="7">The sequence shown here is derived from an EMBL/GenBank/DDBJ whole genome shotgun (WGS) entry which is preliminary data.</text>
</comment>
<feature type="non-terminal residue" evidence="7">
    <location>
        <position position="1"/>
    </location>
</feature>
<comment type="subcellular location">
    <subcellularLocation>
        <location evidence="1">Membrane</location>
        <topology evidence="1">Lipid-anchor</topology>
    </subcellularLocation>
</comment>
<keyword evidence="2" id="KW-0472">Membrane</keyword>
<evidence type="ECO:0000313" key="7">
    <source>
        <dbReference type="EMBL" id="MBN3278395.1"/>
    </source>
</evidence>
<evidence type="ECO:0000313" key="8">
    <source>
        <dbReference type="Proteomes" id="UP001166093"/>
    </source>
</evidence>
<dbReference type="Pfam" id="PF00226">
    <property type="entry name" value="DnaJ"/>
    <property type="match status" value="1"/>
</dbReference>